<dbReference type="PRINTS" id="PR00981">
    <property type="entry name" value="TRNASYNTHSER"/>
</dbReference>
<evidence type="ECO:0000256" key="6">
    <source>
        <dbReference type="ARBA" id="ARBA00022598"/>
    </source>
</evidence>
<comment type="subcellular location">
    <subcellularLocation>
        <location evidence="1">Cytoplasm</location>
    </subcellularLocation>
</comment>
<comment type="catalytic activity">
    <reaction evidence="12">
        <text>tRNA(Sec) + L-serine + ATP = L-seryl-tRNA(Sec) + AMP + diphosphate + H(+)</text>
        <dbReference type="Rhea" id="RHEA:42580"/>
        <dbReference type="Rhea" id="RHEA-COMP:9742"/>
        <dbReference type="Rhea" id="RHEA-COMP:10128"/>
        <dbReference type="ChEBI" id="CHEBI:15378"/>
        <dbReference type="ChEBI" id="CHEBI:30616"/>
        <dbReference type="ChEBI" id="CHEBI:33019"/>
        <dbReference type="ChEBI" id="CHEBI:33384"/>
        <dbReference type="ChEBI" id="CHEBI:78442"/>
        <dbReference type="ChEBI" id="CHEBI:78533"/>
        <dbReference type="ChEBI" id="CHEBI:456215"/>
        <dbReference type="EC" id="6.1.1.11"/>
    </reaction>
</comment>
<feature type="binding site" evidence="15">
    <location>
        <position position="235"/>
    </location>
    <ligand>
        <name>L-serine</name>
        <dbReference type="ChEBI" id="CHEBI:33384"/>
    </ligand>
</feature>
<keyword evidence="9" id="KW-0648">Protein biosynthesis</keyword>
<feature type="domain" description="Aminoacyl-transfer RNA synthetases class-II family profile" evidence="18">
    <location>
        <begin position="177"/>
        <end position="417"/>
    </location>
</feature>
<evidence type="ECO:0000256" key="8">
    <source>
        <dbReference type="ARBA" id="ARBA00022840"/>
    </source>
</evidence>
<evidence type="ECO:0000256" key="10">
    <source>
        <dbReference type="ARBA" id="ARBA00023146"/>
    </source>
</evidence>
<keyword evidence="20" id="KW-1185">Reference proteome</keyword>
<comment type="pathway">
    <text evidence="2">Aminoacyl-tRNA biosynthesis; selenocysteinyl-tRNA(Sec) biosynthesis; L-seryl-tRNA(Sec) from L-serine and tRNA(Sec): step 1/1.</text>
</comment>
<dbReference type="PIRSF" id="PIRSF001529">
    <property type="entry name" value="Ser-tRNA-synth_IIa"/>
    <property type="match status" value="1"/>
</dbReference>
<dbReference type="InterPro" id="IPR006195">
    <property type="entry name" value="aa-tRNA-synth_II"/>
</dbReference>
<dbReference type="SUPFAM" id="SSF46589">
    <property type="entry name" value="tRNA-binding arm"/>
    <property type="match status" value="1"/>
</dbReference>
<comment type="caution">
    <text evidence="19">The sequence shown here is derived from an EMBL/GenBank/DDBJ whole genome shotgun (WGS) entry which is preliminary data.</text>
</comment>
<dbReference type="PANTHER" id="PTHR43697">
    <property type="entry name" value="SERYL-TRNA SYNTHETASE"/>
    <property type="match status" value="1"/>
</dbReference>
<dbReference type="GO" id="GO:0004828">
    <property type="term" value="F:serine-tRNA ligase activity"/>
    <property type="evidence" value="ECO:0007669"/>
    <property type="project" value="UniProtKB-UniRule"/>
</dbReference>
<evidence type="ECO:0000256" key="12">
    <source>
        <dbReference type="ARBA" id="ARBA00047929"/>
    </source>
</evidence>
<evidence type="ECO:0000313" key="20">
    <source>
        <dbReference type="Proteomes" id="UP000270927"/>
    </source>
</evidence>
<keyword evidence="7" id="KW-0547">Nucleotide-binding</keyword>
<keyword evidence="10" id="KW-0030">Aminoacyl-tRNA synthetase</keyword>
<dbReference type="SUPFAM" id="SSF55681">
    <property type="entry name" value="Class II aaRS and biotin synthetases"/>
    <property type="match status" value="1"/>
</dbReference>
<evidence type="ECO:0000256" key="17">
    <source>
        <dbReference type="SAM" id="Coils"/>
    </source>
</evidence>
<keyword evidence="5" id="KW-0963">Cytoplasm</keyword>
<gene>
    <name evidence="19" type="ORF">EDM02_03885</name>
</gene>
<dbReference type="OrthoDB" id="9804647at2"/>
<dbReference type="InterPro" id="IPR002317">
    <property type="entry name" value="Ser-tRNA-ligase_type_1"/>
</dbReference>
<dbReference type="Gene3D" id="3.30.930.10">
    <property type="entry name" value="Bira Bifunctional Protein, Domain 2"/>
    <property type="match status" value="1"/>
</dbReference>
<dbReference type="GO" id="GO:0005524">
    <property type="term" value="F:ATP binding"/>
    <property type="evidence" value="ECO:0007669"/>
    <property type="project" value="UniProtKB-KW"/>
</dbReference>
<reference evidence="19 20" key="1">
    <citation type="submission" date="2018-09" db="EMBL/GenBank/DDBJ databases">
        <title>Comparative Genomics of Wolbachia-Cardinium Dual Endosymbiosis in a Plant-Parasitic Nematode.</title>
        <authorList>
            <person name="Brown A.M.V."/>
            <person name="Wasala S.K."/>
            <person name="Howe D.K."/>
            <person name="Peetz A.B."/>
            <person name="Zasada I.A."/>
            <person name="Denver D.R."/>
        </authorList>
    </citation>
    <scope>NUCLEOTIDE SEQUENCE [LARGE SCALE GENOMIC DNA]</scope>
    <source>
        <strain evidence="19 20">Pp_1</strain>
    </source>
</reference>
<dbReference type="InterPro" id="IPR015866">
    <property type="entry name" value="Ser-tRNA-synth_1_N"/>
</dbReference>
<evidence type="ECO:0000313" key="19">
    <source>
        <dbReference type="EMBL" id="ROT47263.1"/>
    </source>
</evidence>
<protein>
    <recommendedName>
        <fullName evidence="11 14">Serine--tRNA ligase</fullName>
        <ecNumber evidence="4 14">6.1.1.11</ecNumber>
    </recommendedName>
</protein>
<feature type="binding site" evidence="15">
    <location>
        <position position="266"/>
    </location>
    <ligand>
        <name>L-serine</name>
        <dbReference type="ChEBI" id="CHEBI:33384"/>
    </ligand>
</feature>
<dbReference type="PANTHER" id="PTHR43697:SF1">
    <property type="entry name" value="SERINE--TRNA LIGASE"/>
    <property type="match status" value="1"/>
</dbReference>
<evidence type="ECO:0000256" key="14">
    <source>
        <dbReference type="NCBIfam" id="TIGR00414"/>
    </source>
</evidence>
<dbReference type="PROSITE" id="PS50862">
    <property type="entry name" value="AA_TRNA_LIGASE_II"/>
    <property type="match status" value="1"/>
</dbReference>
<keyword evidence="6 19" id="KW-0436">Ligase</keyword>
<dbReference type="EMBL" id="RARA01000025">
    <property type="protein sequence ID" value="ROT47263.1"/>
    <property type="molecule type" value="Genomic_DNA"/>
</dbReference>
<evidence type="ECO:0000256" key="9">
    <source>
        <dbReference type="ARBA" id="ARBA00022917"/>
    </source>
</evidence>
<feature type="binding site" evidence="15">
    <location>
        <position position="386"/>
    </location>
    <ligand>
        <name>L-serine</name>
        <dbReference type="ChEBI" id="CHEBI:33384"/>
    </ligand>
</feature>
<dbReference type="Pfam" id="PF02403">
    <property type="entry name" value="Seryl_tRNA_N"/>
    <property type="match status" value="1"/>
</dbReference>
<dbReference type="InterPro" id="IPR045864">
    <property type="entry name" value="aa-tRNA-synth_II/BPL/LPL"/>
</dbReference>
<sequence>MITLHQIRTDKKAVIDRLYKRGLFAAQALIETISTLDVEKRGIQTQLDRLTARLNKVNKKIGTQIHKDGKLEALHDHKKEISTLKEEEKCLQQKLKEYETFLLEKLYQLPNVPHESVPFGTSADDNQVIYQTCDVPHAKPEQLAHWDLVKKYDLVDFKLGNKITGAGFPVYKGKGAKLQRALINFFLDQASEAGYIETQPPILVNASSAYATGQLPDKEGQMYHIMADDLYLIPTAEVAITNIYRDCIIAETELPIKHAGYTPCFRREAGSWGAHVRGLNRLHQFDKVELVQICHPHHSYANLEALLSYAQGLVAQLGLPYRILKLCSGDLGFCASMTYDIEVRSVVQNRWLEVSSISNFETFQSNRLSLRYKDKKNKSCLLHTVNGSALALPRILAALLEWYQTPTGIHIPQVLQPYTGFEKIN</sequence>
<feature type="binding site" evidence="16">
    <location>
        <begin position="353"/>
        <end position="356"/>
    </location>
    <ligand>
        <name>ATP</name>
        <dbReference type="ChEBI" id="CHEBI:30616"/>
    </ligand>
</feature>
<evidence type="ECO:0000256" key="1">
    <source>
        <dbReference type="ARBA" id="ARBA00004496"/>
    </source>
</evidence>
<dbReference type="Proteomes" id="UP000270927">
    <property type="component" value="Unassembled WGS sequence"/>
</dbReference>
<evidence type="ECO:0000256" key="5">
    <source>
        <dbReference type="ARBA" id="ARBA00022490"/>
    </source>
</evidence>
<feature type="binding site" evidence="15">
    <location>
        <position position="289"/>
    </location>
    <ligand>
        <name>L-serine</name>
        <dbReference type="ChEBI" id="CHEBI:33384"/>
    </ligand>
</feature>
<keyword evidence="17" id="KW-0175">Coiled coil</keyword>
<comment type="similarity">
    <text evidence="3">Belongs to the class-II aminoacyl-tRNA synthetase family. Type-1 seryl-tRNA synthetase subfamily.</text>
</comment>
<organism evidence="19 20">
    <name type="scientific">Candidatus Cardinium hertigii</name>
    <dbReference type="NCBI Taxonomy" id="247481"/>
    <lineage>
        <taxon>Bacteria</taxon>
        <taxon>Pseudomonadati</taxon>
        <taxon>Bacteroidota</taxon>
        <taxon>Cytophagia</taxon>
        <taxon>Cytophagales</taxon>
        <taxon>Amoebophilaceae</taxon>
        <taxon>Candidatus Cardinium</taxon>
    </lineage>
</organism>
<dbReference type="AlphaFoldDB" id="A0A3N2QBR7"/>
<dbReference type="Pfam" id="PF00587">
    <property type="entry name" value="tRNA-synt_2b"/>
    <property type="match status" value="1"/>
</dbReference>
<proteinExistence type="inferred from homology"/>
<dbReference type="GO" id="GO:0006434">
    <property type="term" value="P:seryl-tRNA aminoacylation"/>
    <property type="evidence" value="ECO:0007669"/>
    <property type="project" value="UniProtKB-UniRule"/>
</dbReference>
<comment type="catalytic activity">
    <reaction evidence="13">
        <text>tRNA(Ser) + L-serine + ATP = L-seryl-tRNA(Ser) + AMP + diphosphate + H(+)</text>
        <dbReference type="Rhea" id="RHEA:12292"/>
        <dbReference type="Rhea" id="RHEA-COMP:9669"/>
        <dbReference type="Rhea" id="RHEA-COMP:9703"/>
        <dbReference type="ChEBI" id="CHEBI:15378"/>
        <dbReference type="ChEBI" id="CHEBI:30616"/>
        <dbReference type="ChEBI" id="CHEBI:33019"/>
        <dbReference type="ChEBI" id="CHEBI:33384"/>
        <dbReference type="ChEBI" id="CHEBI:78442"/>
        <dbReference type="ChEBI" id="CHEBI:78533"/>
        <dbReference type="ChEBI" id="CHEBI:456215"/>
        <dbReference type="EC" id="6.1.1.11"/>
    </reaction>
</comment>
<feature type="binding site" evidence="16">
    <location>
        <begin position="266"/>
        <end position="268"/>
    </location>
    <ligand>
        <name>ATP</name>
        <dbReference type="ChEBI" id="CHEBI:30616"/>
    </ligand>
</feature>
<dbReference type="EC" id="6.1.1.11" evidence="4 14"/>
<dbReference type="InterPro" id="IPR042103">
    <property type="entry name" value="SerRS_1_N_sf"/>
</dbReference>
<accession>A0A3N2QBR7</accession>
<evidence type="ECO:0000256" key="15">
    <source>
        <dbReference type="PIRSR" id="PIRSR001529-1"/>
    </source>
</evidence>
<dbReference type="Gene3D" id="1.10.287.40">
    <property type="entry name" value="Serine-tRNA synthetase, tRNA binding domain"/>
    <property type="match status" value="1"/>
</dbReference>
<dbReference type="InterPro" id="IPR010978">
    <property type="entry name" value="tRNA-bd_arm"/>
</dbReference>
<evidence type="ECO:0000259" key="18">
    <source>
        <dbReference type="PROSITE" id="PS50862"/>
    </source>
</evidence>
<name>A0A3N2QBR7_9BACT</name>
<dbReference type="GO" id="GO:0005737">
    <property type="term" value="C:cytoplasm"/>
    <property type="evidence" value="ECO:0007669"/>
    <property type="project" value="UniProtKB-SubCell"/>
</dbReference>
<evidence type="ECO:0000256" key="3">
    <source>
        <dbReference type="ARBA" id="ARBA00010728"/>
    </source>
</evidence>
<dbReference type="NCBIfam" id="TIGR00414">
    <property type="entry name" value="serS"/>
    <property type="match status" value="1"/>
</dbReference>
<evidence type="ECO:0000256" key="2">
    <source>
        <dbReference type="ARBA" id="ARBA00005045"/>
    </source>
</evidence>
<dbReference type="InterPro" id="IPR002314">
    <property type="entry name" value="aa-tRNA-synt_IIb"/>
</dbReference>
<evidence type="ECO:0000256" key="7">
    <source>
        <dbReference type="ARBA" id="ARBA00022741"/>
    </source>
</evidence>
<keyword evidence="8 16" id="KW-0067">ATP-binding</keyword>
<evidence type="ECO:0000256" key="11">
    <source>
        <dbReference type="ARBA" id="ARBA00039158"/>
    </source>
</evidence>
<dbReference type="RefSeq" id="WP_123663195.1">
    <property type="nucleotide sequence ID" value="NZ_RARA01000025.1"/>
</dbReference>
<evidence type="ECO:0000256" key="13">
    <source>
        <dbReference type="ARBA" id="ARBA00048823"/>
    </source>
</evidence>
<evidence type="ECO:0000256" key="4">
    <source>
        <dbReference type="ARBA" id="ARBA00012840"/>
    </source>
</evidence>
<evidence type="ECO:0000256" key="16">
    <source>
        <dbReference type="PIRSR" id="PIRSR001529-2"/>
    </source>
</evidence>
<feature type="coiled-coil region" evidence="17">
    <location>
        <begin position="40"/>
        <end position="101"/>
    </location>
</feature>